<reference evidence="3" key="1">
    <citation type="journal article" date="2019" name="Int. J. Syst. Evol. Microbiol.">
        <title>The Global Catalogue of Microorganisms (GCM) 10K type strain sequencing project: providing services to taxonomists for standard genome sequencing and annotation.</title>
        <authorList>
            <consortium name="The Broad Institute Genomics Platform"/>
            <consortium name="The Broad Institute Genome Sequencing Center for Infectious Disease"/>
            <person name="Wu L."/>
            <person name="Ma J."/>
        </authorList>
    </citation>
    <scope>NUCLEOTIDE SEQUENCE [LARGE SCALE GENOMIC DNA]</scope>
    <source>
        <strain evidence="3">JCM 4957</strain>
    </source>
</reference>
<comment type="caution">
    <text evidence="2">The sequence shown here is derived from an EMBL/GenBank/DDBJ whole genome shotgun (WGS) entry which is preliminary data.</text>
</comment>
<dbReference type="Proteomes" id="UP000653308">
    <property type="component" value="Unassembled WGS sequence"/>
</dbReference>
<evidence type="ECO:0000313" key="3">
    <source>
        <dbReference type="Proteomes" id="UP000653308"/>
    </source>
</evidence>
<dbReference type="InterPro" id="IPR040871">
    <property type="entry name" value="HopA1"/>
</dbReference>
<dbReference type="RefSeq" id="WP_190198374.1">
    <property type="nucleotide sequence ID" value="NZ_BMWE01000008.1"/>
</dbReference>
<keyword evidence="3" id="KW-1185">Reference proteome</keyword>
<sequence>MSERRPATVPSGLAPRLRDALDRVRVAPDRARAWVDDRLVEADSPREMRRLLAEALYDILHAGQFVEKGALSFRLRDTAFERVLGAAVPHERSTARARVHIPAAGDDGTEPRALVERDGVRVWVPSASIREDGPLAAGQVVTLDVPARRPALSPGFFVVDGSLPRSPHRELLRVYVHIERWEDAAAVWAGALGHLEDHGVAYRSKILSAKALYPRRDALVVYLGQEMWPQVPRLAEALRGLSGIGRETSVFADTVAPGVAVALEPGDNRPGMSGLSFGQHRATALAQALLDSAADGTPLEGTVVARFTEAGIDPARPARNSASPEFPAVLESPQDAGLVSA</sequence>
<dbReference type="Pfam" id="PF17914">
    <property type="entry name" value="HopA1"/>
    <property type="match status" value="1"/>
</dbReference>
<evidence type="ECO:0000256" key="1">
    <source>
        <dbReference type="SAM" id="MobiDB-lite"/>
    </source>
</evidence>
<dbReference type="EMBL" id="BMWE01000008">
    <property type="protein sequence ID" value="GGY21951.1"/>
    <property type="molecule type" value="Genomic_DNA"/>
</dbReference>
<evidence type="ECO:0000313" key="2">
    <source>
        <dbReference type="EMBL" id="GGY21951.1"/>
    </source>
</evidence>
<feature type="region of interest" description="Disordered" evidence="1">
    <location>
        <begin position="315"/>
        <end position="341"/>
    </location>
</feature>
<organism evidence="2 3">
    <name type="scientific">Streptomyces djakartensis</name>
    <dbReference type="NCBI Taxonomy" id="68193"/>
    <lineage>
        <taxon>Bacteria</taxon>
        <taxon>Bacillati</taxon>
        <taxon>Actinomycetota</taxon>
        <taxon>Actinomycetes</taxon>
        <taxon>Kitasatosporales</taxon>
        <taxon>Streptomycetaceae</taxon>
        <taxon>Streptomyces</taxon>
    </lineage>
</organism>
<gene>
    <name evidence="2" type="ORF">GCM10010384_30750</name>
</gene>
<name>A0ABQ2ZPB1_9ACTN</name>
<protein>
    <submittedName>
        <fullName evidence="2">Uncharacterized protein</fullName>
    </submittedName>
</protein>
<proteinExistence type="predicted"/>
<accession>A0ABQ2ZPB1</accession>